<name>A0A2P9DT67_PLARE</name>
<proteinExistence type="predicted"/>
<dbReference type="AlphaFoldDB" id="A0A2P9DT67"/>
<dbReference type="InterPro" id="IPR008602">
    <property type="entry name" value="Duffy-antigen-binding"/>
</dbReference>
<evidence type="ECO:0000313" key="2">
    <source>
        <dbReference type="EMBL" id="SOV84205.1"/>
    </source>
</evidence>
<dbReference type="VEuPathDB" id="PlasmoDB:PRG01_0041300"/>
<dbReference type="GO" id="GO:0016020">
    <property type="term" value="C:membrane"/>
    <property type="evidence" value="ECO:0007669"/>
    <property type="project" value="InterPro"/>
</dbReference>
<dbReference type="GO" id="GO:0046789">
    <property type="term" value="F:host cell surface receptor binding"/>
    <property type="evidence" value="ECO:0007669"/>
    <property type="project" value="InterPro"/>
</dbReference>
<dbReference type="InterPro" id="IPR042202">
    <property type="entry name" value="Duffy-ag-bd_sf"/>
</dbReference>
<dbReference type="EMBL" id="OFAE01000030">
    <property type="protein sequence ID" value="SOV84205.1"/>
    <property type="molecule type" value="Genomic_DNA"/>
</dbReference>
<dbReference type="Pfam" id="PF05424">
    <property type="entry name" value="Duffy_binding"/>
    <property type="match status" value="1"/>
</dbReference>
<gene>
    <name evidence="2" type="ORF">PRG01_0041300</name>
</gene>
<dbReference type="Proteomes" id="UP000240500">
    <property type="component" value="Unassembled WGS sequence"/>
</dbReference>
<evidence type="ECO:0000259" key="1">
    <source>
        <dbReference type="Pfam" id="PF05424"/>
    </source>
</evidence>
<accession>A0A2P9DT67</accession>
<reference evidence="2 3" key="1">
    <citation type="submission" date="2016-09" db="EMBL/GenBank/DDBJ databases">
        <authorList>
            <consortium name="Pathogen Informatics"/>
        </authorList>
    </citation>
    <scope>NUCLEOTIDE SEQUENCE [LARGE SCALE GENOMIC DNA]</scope>
</reference>
<sequence length="81" mass="9620">MIMIGIHHLFKDNKKTNMAKRLKRVIDDNDKLLQAMKYSFSDIGNVVKGDDMMEKVRHTEYMDKIFKGRKYTGIDRKKLVE</sequence>
<dbReference type="Gene3D" id="1.20.1310.20">
    <property type="entry name" value="Duffy-antigen binding domain"/>
    <property type="match status" value="1"/>
</dbReference>
<dbReference type="SUPFAM" id="SSF140924">
    <property type="entry name" value="Duffy binding domain-like"/>
    <property type="match status" value="1"/>
</dbReference>
<feature type="domain" description="Duffy-antigen binding" evidence="1">
    <location>
        <begin position="11"/>
        <end position="60"/>
    </location>
</feature>
<evidence type="ECO:0000313" key="3">
    <source>
        <dbReference type="Proteomes" id="UP000240500"/>
    </source>
</evidence>
<organism evidence="2 3">
    <name type="scientific">Plasmodium reichenowi</name>
    <dbReference type="NCBI Taxonomy" id="5854"/>
    <lineage>
        <taxon>Eukaryota</taxon>
        <taxon>Sar</taxon>
        <taxon>Alveolata</taxon>
        <taxon>Apicomplexa</taxon>
        <taxon>Aconoidasida</taxon>
        <taxon>Haemosporida</taxon>
        <taxon>Plasmodiidae</taxon>
        <taxon>Plasmodium</taxon>
        <taxon>Plasmodium (Laverania)</taxon>
    </lineage>
</organism>
<protein>
    <submittedName>
        <fullName evidence="2">Erythrocyte membrane protein 1, PfEMP1, putative</fullName>
    </submittedName>
</protein>